<gene>
    <name evidence="6" type="ORF">ABV408_12235</name>
</gene>
<evidence type="ECO:0000313" key="6">
    <source>
        <dbReference type="EMBL" id="XCJ78211.1"/>
    </source>
</evidence>
<name>A0AB74U1H6_9GAMM</name>
<evidence type="ECO:0000256" key="1">
    <source>
        <dbReference type="ARBA" id="ARBA00023016"/>
    </source>
</evidence>
<dbReference type="RefSeq" id="WP_353979229.1">
    <property type="nucleotide sequence ID" value="NZ_CP159578.1"/>
</dbReference>
<evidence type="ECO:0000256" key="4">
    <source>
        <dbReference type="SAM" id="MobiDB-lite"/>
    </source>
</evidence>
<dbReference type="PANTHER" id="PTHR48094:SF11">
    <property type="entry name" value="GLUTATHIONE-INDEPENDENT GLYOXALASE HSP31-RELATED"/>
    <property type="match status" value="1"/>
</dbReference>
<accession>A0AB74U1H6</accession>
<feature type="domain" description="DJ-1/PfpI" evidence="5">
    <location>
        <begin position="27"/>
        <end position="214"/>
    </location>
</feature>
<comment type="similarity">
    <text evidence="3">Belongs to the peptidase C56 family. HSP31-like subfamily.</text>
</comment>
<protein>
    <submittedName>
        <fullName evidence="6">Type 1 glutamine amidotransferase domain-containing protein</fullName>
    </submittedName>
</protein>
<reference evidence="6" key="1">
    <citation type="submission" date="2024-06" db="EMBL/GenBank/DDBJ databases">
        <title>Complete genome of Salinicola endophyticus HNIBRBA4755.</title>
        <authorList>
            <person name="Shin S.Y."/>
            <person name="Kang H."/>
            <person name="Song J."/>
        </authorList>
    </citation>
    <scope>NUCLEOTIDE SEQUENCE</scope>
    <source>
        <strain evidence="6">HNIBRBA4755</strain>
    </source>
</reference>
<feature type="region of interest" description="Disordered" evidence="4">
    <location>
        <begin position="44"/>
        <end position="76"/>
    </location>
</feature>
<dbReference type="GO" id="GO:0005737">
    <property type="term" value="C:cytoplasm"/>
    <property type="evidence" value="ECO:0007669"/>
    <property type="project" value="TreeGrafter"/>
</dbReference>
<proteinExistence type="inferred from homology"/>
<dbReference type="GO" id="GO:0019172">
    <property type="term" value="F:glyoxalase III activity"/>
    <property type="evidence" value="ECO:0007669"/>
    <property type="project" value="TreeGrafter"/>
</dbReference>
<dbReference type="InterPro" id="IPR002818">
    <property type="entry name" value="DJ-1/PfpI"/>
</dbReference>
<dbReference type="SUPFAM" id="SSF52317">
    <property type="entry name" value="Class I glutamine amidotransferase-like"/>
    <property type="match status" value="1"/>
</dbReference>
<evidence type="ECO:0000256" key="2">
    <source>
        <dbReference type="ARBA" id="ARBA00023239"/>
    </source>
</evidence>
<dbReference type="Gene3D" id="3.40.50.880">
    <property type="match status" value="1"/>
</dbReference>
<dbReference type="InterPro" id="IPR029062">
    <property type="entry name" value="Class_I_gatase-like"/>
</dbReference>
<dbReference type="InterPro" id="IPR050325">
    <property type="entry name" value="Prot/Nucl_acid_deglycase"/>
</dbReference>
<evidence type="ECO:0000256" key="3">
    <source>
        <dbReference type="ARBA" id="ARBA00038493"/>
    </source>
</evidence>
<dbReference type="CDD" id="cd03141">
    <property type="entry name" value="GATase1_Hsp31_like"/>
    <property type="match status" value="1"/>
</dbReference>
<dbReference type="PANTHER" id="PTHR48094">
    <property type="entry name" value="PROTEIN/NUCLEIC ACID DEGLYCASE DJ-1-RELATED"/>
    <property type="match status" value="1"/>
</dbReference>
<keyword evidence="1" id="KW-0346">Stress response</keyword>
<dbReference type="EMBL" id="CP159578">
    <property type="protein sequence ID" value="XCJ78211.1"/>
    <property type="molecule type" value="Genomic_DNA"/>
</dbReference>
<sequence length="228" mass="24464">MSPRILIVLTSHDRLGDTGEKTGFWLEELAAPYYAFKDAGAELTLASPKGGQPPLDPKSDAEESQTEATRRFQQDDAAKAQLAHTQRLSEVSADDFDAVFYPGGHGPLWDLVDDADSIRLIEAFWAQQKPVAAVCHAPIVLIHAKDAEGQPLVKGREVTGFTNGEEAAVGLTEIVPQLVEEALIASGGRYSKADDFAPYTRQDGRLITGQNPPSSAPVAQCLLDALLG</sequence>
<dbReference type="Pfam" id="PF01965">
    <property type="entry name" value="DJ-1_PfpI"/>
    <property type="match status" value="1"/>
</dbReference>
<evidence type="ECO:0000259" key="5">
    <source>
        <dbReference type="Pfam" id="PF01965"/>
    </source>
</evidence>
<keyword evidence="6" id="KW-0315">Glutamine amidotransferase</keyword>
<dbReference type="AlphaFoldDB" id="A0AB74U1H6"/>
<organism evidence="6">
    <name type="scientific">Salinicola endophyticus</name>
    <dbReference type="NCBI Taxonomy" id="1949083"/>
    <lineage>
        <taxon>Bacteria</taxon>
        <taxon>Pseudomonadati</taxon>
        <taxon>Pseudomonadota</taxon>
        <taxon>Gammaproteobacteria</taxon>
        <taxon>Oceanospirillales</taxon>
        <taxon>Halomonadaceae</taxon>
        <taxon>Salinicola</taxon>
    </lineage>
</organism>
<keyword evidence="2" id="KW-0456">Lyase</keyword>
<dbReference type="GO" id="GO:0019243">
    <property type="term" value="P:methylglyoxal catabolic process to D-lactate via S-lactoyl-glutathione"/>
    <property type="evidence" value="ECO:0007669"/>
    <property type="project" value="TreeGrafter"/>
</dbReference>